<dbReference type="AlphaFoldDB" id="A0A6C0C1E1"/>
<protein>
    <recommendedName>
        <fullName evidence="6">Dihydroorotate dehydrogenase catalytic domain-containing protein</fullName>
    </recommendedName>
</protein>
<sequence length="240" mass="27568">MLFISPPFGNYIDFEKTVPIRGSFTLHPRPGLFTQILKTLRFSFEKNGWINKIGLRNRGIDYAIKTYKKGEIISIAIIDGHSGRISNKIPEDMDIEINVSCPNVEKKKNIYSGIQCLLNTKRKWCILKVSPTIRECDIDMFYKKGFRQFHCSNTIMQKCNECDYVYGGLSGPSVKPYSLRLIRYIKSNYKDAVVIGGGGIRSMNDVEEYREAGADHFSVSSLCFNPVMFLKFYLEFTDLF</sequence>
<evidence type="ECO:0000256" key="3">
    <source>
        <dbReference type="ARBA" id="ARBA00022630"/>
    </source>
</evidence>
<dbReference type="EMBL" id="MN739316">
    <property type="protein sequence ID" value="QHS98437.1"/>
    <property type="molecule type" value="Genomic_DNA"/>
</dbReference>
<evidence type="ECO:0000256" key="4">
    <source>
        <dbReference type="ARBA" id="ARBA00022643"/>
    </source>
</evidence>
<dbReference type="InterPro" id="IPR013785">
    <property type="entry name" value="Aldolase_TIM"/>
</dbReference>
<comment type="pathway">
    <text evidence="2">Pyrimidine metabolism; UMP biosynthesis via de novo pathway.</text>
</comment>
<feature type="domain" description="Dihydroorotate dehydrogenase catalytic" evidence="6">
    <location>
        <begin position="22"/>
        <end position="221"/>
    </location>
</feature>
<dbReference type="SUPFAM" id="SSF51395">
    <property type="entry name" value="FMN-linked oxidoreductases"/>
    <property type="match status" value="1"/>
</dbReference>
<keyword evidence="4" id="KW-0288">FMN</keyword>
<evidence type="ECO:0000256" key="1">
    <source>
        <dbReference type="ARBA" id="ARBA00001917"/>
    </source>
</evidence>
<keyword evidence="3" id="KW-0285">Flavoprotein</keyword>
<name>A0A6C0C1E1_9ZZZZ</name>
<dbReference type="GO" id="GO:0005737">
    <property type="term" value="C:cytoplasm"/>
    <property type="evidence" value="ECO:0007669"/>
    <property type="project" value="InterPro"/>
</dbReference>
<evidence type="ECO:0000256" key="5">
    <source>
        <dbReference type="ARBA" id="ARBA00023002"/>
    </source>
</evidence>
<evidence type="ECO:0000313" key="7">
    <source>
        <dbReference type="EMBL" id="QHS98437.1"/>
    </source>
</evidence>
<keyword evidence="5" id="KW-0560">Oxidoreductase</keyword>
<reference evidence="7" key="1">
    <citation type="journal article" date="2020" name="Nature">
        <title>Giant virus diversity and host interactions through global metagenomics.</title>
        <authorList>
            <person name="Schulz F."/>
            <person name="Roux S."/>
            <person name="Paez-Espino D."/>
            <person name="Jungbluth S."/>
            <person name="Walsh D.A."/>
            <person name="Denef V.J."/>
            <person name="McMahon K.D."/>
            <person name="Konstantinidis K.T."/>
            <person name="Eloe-Fadrosh E.A."/>
            <person name="Kyrpides N.C."/>
            <person name="Woyke T."/>
        </authorList>
    </citation>
    <scope>NUCLEOTIDE SEQUENCE</scope>
    <source>
        <strain evidence="7">GVMAG-M-3300020185-18</strain>
    </source>
</reference>
<accession>A0A6C0C1E1</accession>
<dbReference type="Pfam" id="PF01180">
    <property type="entry name" value="DHO_dh"/>
    <property type="match status" value="1"/>
</dbReference>
<dbReference type="InterPro" id="IPR050074">
    <property type="entry name" value="DHO_dehydrogenase"/>
</dbReference>
<organism evidence="7">
    <name type="scientific">viral metagenome</name>
    <dbReference type="NCBI Taxonomy" id="1070528"/>
    <lineage>
        <taxon>unclassified sequences</taxon>
        <taxon>metagenomes</taxon>
        <taxon>organismal metagenomes</taxon>
    </lineage>
</organism>
<dbReference type="Gene3D" id="3.20.20.70">
    <property type="entry name" value="Aldolase class I"/>
    <property type="match status" value="1"/>
</dbReference>
<evidence type="ECO:0000256" key="2">
    <source>
        <dbReference type="ARBA" id="ARBA00004725"/>
    </source>
</evidence>
<dbReference type="InterPro" id="IPR005720">
    <property type="entry name" value="Dihydroorotate_DH_cat"/>
</dbReference>
<dbReference type="GO" id="GO:0016627">
    <property type="term" value="F:oxidoreductase activity, acting on the CH-CH group of donors"/>
    <property type="evidence" value="ECO:0007669"/>
    <property type="project" value="InterPro"/>
</dbReference>
<comment type="cofactor">
    <cofactor evidence="1">
        <name>FMN</name>
        <dbReference type="ChEBI" id="CHEBI:58210"/>
    </cofactor>
</comment>
<dbReference type="PANTHER" id="PTHR48109">
    <property type="entry name" value="DIHYDROOROTATE DEHYDROGENASE (QUINONE), MITOCHONDRIAL-RELATED"/>
    <property type="match status" value="1"/>
</dbReference>
<evidence type="ECO:0000259" key="6">
    <source>
        <dbReference type="Pfam" id="PF01180"/>
    </source>
</evidence>
<proteinExistence type="predicted"/>